<dbReference type="InterPro" id="IPR036097">
    <property type="entry name" value="HisK_dim/P_sf"/>
</dbReference>
<dbReference type="InterPro" id="IPR003661">
    <property type="entry name" value="HisK_dim/P_dom"/>
</dbReference>
<dbReference type="SUPFAM" id="SSF55874">
    <property type="entry name" value="ATPase domain of HSP90 chaperone/DNA topoisomerase II/histidine kinase"/>
    <property type="match status" value="1"/>
</dbReference>
<feature type="transmembrane region" description="Helical" evidence="5">
    <location>
        <begin position="216"/>
        <end position="238"/>
    </location>
</feature>
<dbReference type="InterPro" id="IPR036890">
    <property type="entry name" value="HATPase_C_sf"/>
</dbReference>
<keyword evidence="9" id="KW-0808">Transferase</keyword>
<dbReference type="SUPFAM" id="SSF47384">
    <property type="entry name" value="Homodimeric domain of signal transducing histidine kinase"/>
    <property type="match status" value="1"/>
</dbReference>
<dbReference type="Pfam" id="PF02518">
    <property type="entry name" value="HATPase_c"/>
    <property type="match status" value="1"/>
</dbReference>
<dbReference type="CDD" id="cd16922">
    <property type="entry name" value="HATPase_EvgS-ArcB-TorS-like"/>
    <property type="match status" value="1"/>
</dbReference>
<dbReference type="PRINTS" id="PR00344">
    <property type="entry name" value="BCTRLSENSOR"/>
</dbReference>
<dbReference type="PROSITE" id="PS50110">
    <property type="entry name" value="RESPONSE_REGULATORY"/>
    <property type="match status" value="1"/>
</dbReference>
<dbReference type="InterPro" id="IPR001789">
    <property type="entry name" value="Sig_transdc_resp-reg_receiver"/>
</dbReference>
<dbReference type="Gene3D" id="3.40.50.2300">
    <property type="match status" value="1"/>
</dbReference>
<dbReference type="InterPro" id="IPR000700">
    <property type="entry name" value="PAS-assoc_C"/>
</dbReference>
<dbReference type="InterPro" id="IPR005467">
    <property type="entry name" value="His_kinase_dom"/>
</dbReference>
<name>A0ABQ0C9F6_9PROT</name>
<keyword evidence="9" id="KW-0418">Kinase</keyword>
<dbReference type="InterPro" id="IPR011006">
    <property type="entry name" value="CheY-like_superfamily"/>
</dbReference>
<evidence type="ECO:0000256" key="1">
    <source>
        <dbReference type="ARBA" id="ARBA00000085"/>
    </source>
</evidence>
<feature type="transmembrane region" description="Helical" evidence="5">
    <location>
        <begin position="17"/>
        <end position="37"/>
    </location>
</feature>
<keyword evidence="5" id="KW-0472">Membrane</keyword>
<dbReference type="GO" id="GO:0004673">
    <property type="term" value="F:protein histidine kinase activity"/>
    <property type="evidence" value="ECO:0007669"/>
    <property type="project" value="UniProtKB-EC"/>
</dbReference>
<dbReference type="Proteomes" id="UP001628193">
    <property type="component" value="Unassembled WGS sequence"/>
</dbReference>
<evidence type="ECO:0000256" key="5">
    <source>
        <dbReference type="SAM" id="Phobius"/>
    </source>
</evidence>
<dbReference type="SUPFAM" id="SSF55785">
    <property type="entry name" value="PYP-like sensor domain (PAS domain)"/>
    <property type="match status" value="1"/>
</dbReference>
<keyword evidence="10" id="KW-1185">Reference proteome</keyword>
<feature type="domain" description="Histidine kinase" evidence="6">
    <location>
        <begin position="458"/>
        <end position="677"/>
    </location>
</feature>
<dbReference type="SMART" id="SM00387">
    <property type="entry name" value="HATPase_c"/>
    <property type="match status" value="1"/>
</dbReference>
<dbReference type="PROSITE" id="PS50113">
    <property type="entry name" value="PAC"/>
    <property type="match status" value="1"/>
</dbReference>
<dbReference type="RefSeq" id="WP_420905226.1">
    <property type="nucleotide sequence ID" value="NZ_BAAFGK010000004.1"/>
</dbReference>
<protein>
    <recommendedName>
        <fullName evidence="2">histidine kinase</fullName>
        <ecNumber evidence="2">2.7.13.3</ecNumber>
    </recommendedName>
</protein>
<comment type="catalytic activity">
    <reaction evidence="1">
        <text>ATP + protein L-histidine = ADP + protein N-phospho-L-histidine.</text>
        <dbReference type="EC" id="2.7.13.3"/>
    </reaction>
</comment>
<feature type="domain" description="Response regulatory" evidence="7">
    <location>
        <begin position="704"/>
        <end position="823"/>
    </location>
</feature>
<dbReference type="CDD" id="cd17546">
    <property type="entry name" value="REC_hyHK_CKI1_RcsC-like"/>
    <property type="match status" value="1"/>
</dbReference>
<accession>A0ABQ0C9F6</accession>
<evidence type="ECO:0000256" key="3">
    <source>
        <dbReference type="ARBA" id="ARBA00022553"/>
    </source>
</evidence>
<reference evidence="9 10" key="2">
    <citation type="submission" date="2024-09" db="EMBL/GenBank/DDBJ databases">
        <title>Draft genome sequence of Candidatus Magnetaquicoccaceae bacterium FCR-1.</title>
        <authorList>
            <person name="Shimoshige H."/>
            <person name="Shimamura S."/>
            <person name="Taoka A."/>
            <person name="Kobayashi H."/>
            <person name="Maekawa T."/>
        </authorList>
    </citation>
    <scope>NUCLEOTIDE SEQUENCE [LARGE SCALE GENOMIC DNA]</scope>
    <source>
        <strain evidence="9 10">FCR-1</strain>
    </source>
</reference>
<keyword evidence="5" id="KW-1133">Transmembrane helix</keyword>
<dbReference type="InterPro" id="IPR004358">
    <property type="entry name" value="Sig_transdc_His_kin-like_C"/>
</dbReference>
<dbReference type="Gene3D" id="3.30.565.10">
    <property type="entry name" value="Histidine kinase-like ATPase, C-terminal domain"/>
    <property type="match status" value="1"/>
</dbReference>
<dbReference type="Pfam" id="PF11845">
    <property type="entry name" value="Tll0287-like"/>
    <property type="match status" value="1"/>
</dbReference>
<dbReference type="InterPro" id="IPR003594">
    <property type="entry name" value="HATPase_dom"/>
</dbReference>
<evidence type="ECO:0000313" key="10">
    <source>
        <dbReference type="Proteomes" id="UP001628193"/>
    </source>
</evidence>
<gene>
    <name evidence="9" type="primary">rcsC_48</name>
    <name evidence="9" type="ORF">SIID45300_01858</name>
</gene>
<dbReference type="SMART" id="SM00448">
    <property type="entry name" value="REC"/>
    <property type="match status" value="1"/>
</dbReference>
<dbReference type="PROSITE" id="PS50109">
    <property type="entry name" value="HIS_KIN"/>
    <property type="match status" value="1"/>
</dbReference>
<dbReference type="PANTHER" id="PTHR45339:SF5">
    <property type="entry name" value="HISTIDINE KINASE"/>
    <property type="match status" value="1"/>
</dbReference>
<dbReference type="Gene3D" id="1.10.287.130">
    <property type="match status" value="1"/>
</dbReference>
<reference evidence="9 10" key="1">
    <citation type="submission" date="2024-05" db="EMBL/GenBank/DDBJ databases">
        <authorList>
            <consortium name="Candidatus Magnetaquicoccaceae bacterium FCR-1 genome sequencing consortium"/>
            <person name="Shimoshige H."/>
            <person name="Shimamura S."/>
            <person name="Taoka A."/>
            <person name="Kobayashi H."/>
            <person name="Maekawa T."/>
        </authorList>
    </citation>
    <scope>NUCLEOTIDE SEQUENCE [LARGE SCALE GENOMIC DNA]</scope>
    <source>
        <strain evidence="9 10">FCR-1</strain>
    </source>
</reference>
<feature type="modified residue" description="4-aspartylphosphate" evidence="4">
    <location>
        <position position="753"/>
    </location>
</feature>
<organism evidence="9 10">
    <name type="scientific">Candidatus Magnetaquiglobus chichijimensis</name>
    <dbReference type="NCBI Taxonomy" id="3141448"/>
    <lineage>
        <taxon>Bacteria</taxon>
        <taxon>Pseudomonadati</taxon>
        <taxon>Pseudomonadota</taxon>
        <taxon>Magnetococcia</taxon>
        <taxon>Magnetococcales</taxon>
        <taxon>Candidatus Magnetaquicoccaceae</taxon>
        <taxon>Candidatus Magnetaquiglobus</taxon>
    </lineage>
</organism>
<evidence type="ECO:0000313" key="9">
    <source>
        <dbReference type="EMBL" id="GAB0057528.1"/>
    </source>
</evidence>
<dbReference type="CDD" id="cd00082">
    <property type="entry name" value="HisKA"/>
    <property type="match status" value="1"/>
</dbReference>
<dbReference type="Gene3D" id="3.30.450.20">
    <property type="entry name" value="PAS domain"/>
    <property type="match status" value="1"/>
</dbReference>
<dbReference type="EC" id="2.7.13.3" evidence="2"/>
<dbReference type="InterPro" id="IPR021796">
    <property type="entry name" value="Tll0287-like_dom"/>
</dbReference>
<evidence type="ECO:0000256" key="4">
    <source>
        <dbReference type="PROSITE-ProRule" id="PRU00169"/>
    </source>
</evidence>
<evidence type="ECO:0000256" key="2">
    <source>
        <dbReference type="ARBA" id="ARBA00012438"/>
    </source>
</evidence>
<dbReference type="PANTHER" id="PTHR45339">
    <property type="entry name" value="HYBRID SIGNAL TRANSDUCTION HISTIDINE KINASE J"/>
    <property type="match status" value="1"/>
</dbReference>
<evidence type="ECO:0000259" key="6">
    <source>
        <dbReference type="PROSITE" id="PS50109"/>
    </source>
</evidence>
<evidence type="ECO:0000259" key="7">
    <source>
        <dbReference type="PROSITE" id="PS50110"/>
    </source>
</evidence>
<sequence>MHTPPTFQPSMRTVDRLALAALLGWSGIIAIVFILTLSQEKSHLLNQARLEGITHLNKDLSFRQWATSHGGVYVKPSASTPPNPYLHAPDRDVTTREGMNLTLMNPAYMLREVMEHHTENYGVRGHITSLKLLNPDNAPDAWEKETLESFERGVYRERAEQAEIDGKPYLRIMRAMIMEPGCIVCHEASGVPVGGVRGGISTAVPLTPYLEGLDRFFATLLTGLGLVWVAGVVALWFARRQSHRFLIAQAQASTAVAEREARFRGLFLDSPAALWEVDLSALKKHLDAHHPGLTRITPTIVAECAHLTRIIRVNQATVDLLRAPSMEAMQGSQLQRFFDAHGLETFTQALDAFYNGATRFATETTQVTFQGQVIWISLSISLSPESETNWQRFYVSMIDITQRHQVEHLLRDELERNRHLTWALDQDLARRKRDEELMRQAKEVAENANRAKSEFLAMMSHEIRTPMNVVIGMGDLLLESGVRDEQREWVARLQEAGANLMELINQILDLTKIESGHLTLIEEPVAIRDLVFEVAGMLKVVAEGKGLEMHCAVSPDVPPILLFDRLRLRQILFNLLGNAIKFTDAGRITLNGLVDPDHPGRIILLVRDTGIGISPEKSQTIFDPFTQVDTSMTRRHGGSGLGLTIARRLVTLMNGEISVESQPGRGSAFRIALPARPATNHLPARPESAGLSSGGADAECPAMRILLVEDSEDNQLLISAFLKKSPHHLTIAVNGEEAVAMVQTEAFDLVFMDVQMPVMDGYTATRRIRDWEKVKGRFHLPIVTLTAHALEGEAERSRQAGCDLYLSKPINKQKLLDVVARFGLRSHAE</sequence>
<dbReference type="InterPro" id="IPR035965">
    <property type="entry name" value="PAS-like_dom_sf"/>
</dbReference>
<dbReference type="SUPFAM" id="SSF52172">
    <property type="entry name" value="CheY-like"/>
    <property type="match status" value="1"/>
</dbReference>
<dbReference type="Pfam" id="PF00072">
    <property type="entry name" value="Response_reg"/>
    <property type="match status" value="1"/>
</dbReference>
<dbReference type="Pfam" id="PF00512">
    <property type="entry name" value="HisKA"/>
    <property type="match status" value="1"/>
</dbReference>
<feature type="domain" description="PAC" evidence="8">
    <location>
        <begin position="360"/>
        <end position="412"/>
    </location>
</feature>
<keyword evidence="5" id="KW-0812">Transmembrane</keyword>
<comment type="caution">
    <text evidence="9">The sequence shown here is derived from an EMBL/GenBank/DDBJ whole genome shotgun (WGS) entry which is preliminary data.</text>
</comment>
<dbReference type="Pfam" id="PF08448">
    <property type="entry name" value="PAS_4"/>
    <property type="match status" value="1"/>
</dbReference>
<keyword evidence="3 4" id="KW-0597">Phosphoprotein</keyword>
<dbReference type="EMBL" id="BAAFGK010000004">
    <property type="protein sequence ID" value="GAB0057528.1"/>
    <property type="molecule type" value="Genomic_DNA"/>
</dbReference>
<proteinExistence type="predicted"/>
<evidence type="ECO:0000259" key="8">
    <source>
        <dbReference type="PROSITE" id="PS50113"/>
    </source>
</evidence>
<dbReference type="SMART" id="SM00388">
    <property type="entry name" value="HisKA"/>
    <property type="match status" value="1"/>
</dbReference>
<dbReference type="InterPro" id="IPR013656">
    <property type="entry name" value="PAS_4"/>
</dbReference>